<dbReference type="AlphaFoldDB" id="A0A162JSB4"/>
<protein>
    <submittedName>
        <fullName evidence="3">Uncharacterized protein</fullName>
    </submittedName>
</protein>
<evidence type="ECO:0000256" key="2">
    <source>
        <dbReference type="SAM" id="Phobius"/>
    </source>
</evidence>
<dbReference type="Proteomes" id="UP000075787">
    <property type="component" value="Unassembled WGS sequence"/>
</dbReference>
<comment type="caution">
    <text evidence="3">The sequence shown here is derived from an EMBL/GenBank/DDBJ whole genome shotgun (WGS) entry which is preliminary data.</text>
</comment>
<accession>A0A162JSB4</accession>
<evidence type="ECO:0000256" key="1">
    <source>
        <dbReference type="SAM" id="MobiDB-lite"/>
    </source>
</evidence>
<feature type="compositionally biased region" description="Low complexity" evidence="1">
    <location>
        <begin position="51"/>
        <end position="68"/>
    </location>
</feature>
<organism evidence="3 4">
    <name type="scientific">Tistrella mobilis</name>
    <dbReference type="NCBI Taxonomy" id="171437"/>
    <lineage>
        <taxon>Bacteria</taxon>
        <taxon>Pseudomonadati</taxon>
        <taxon>Pseudomonadota</taxon>
        <taxon>Alphaproteobacteria</taxon>
        <taxon>Geminicoccales</taxon>
        <taxon>Geminicoccaceae</taxon>
        <taxon>Tistrella</taxon>
    </lineage>
</organism>
<keyword evidence="2" id="KW-0812">Transmembrane</keyword>
<name>A0A162JSB4_9PROT</name>
<feature type="region of interest" description="Disordered" evidence="1">
    <location>
        <begin position="48"/>
        <end position="91"/>
    </location>
</feature>
<dbReference type="GeneID" id="97242650"/>
<sequence>MNDKAPETIEQRMTRILKRVIIGLGIAILVVGAGLGVLIYQRATSNKDQKPAGAPVATAPATPEAATPVPQPAAPGQIVGDFRTANPPAAPARPLRPVGSDGPALMPDEKVVTLAAAGEDVMMVAEGADGAQVLVVIDRASGLLIRRIPLNAAAAAAEAK</sequence>
<evidence type="ECO:0000313" key="3">
    <source>
        <dbReference type="EMBL" id="KYO49776.1"/>
    </source>
</evidence>
<dbReference type="RefSeq" id="WP_062769729.1">
    <property type="nucleotide sequence ID" value="NZ_CP121045.1"/>
</dbReference>
<reference evidence="3 4" key="1">
    <citation type="submission" date="2015-12" db="EMBL/GenBank/DDBJ databases">
        <title>Genome sequence of Tistrella mobilis MCCC 1A02139.</title>
        <authorList>
            <person name="Lu L."/>
            <person name="Lai Q."/>
            <person name="Shao Z."/>
            <person name="Qian P."/>
        </authorList>
    </citation>
    <scope>NUCLEOTIDE SEQUENCE [LARGE SCALE GENOMIC DNA]</scope>
    <source>
        <strain evidence="3 4">MCCC 1A02139</strain>
    </source>
</reference>
<keyword evidence="2" id="KW-1133">Transmembrane helix</keyword>
<evidence type="ECO:0000313" key="4">
    <source>
        <dbReference type="Proteomes" id="UP000075787"/>
    </source>
</evidence>
<gene>
    <name evidence="3" type="ORF">AUP44_16045</name>
</gene>
<dbReference type="EMBL" id="LPZR01000217">
    <property type="protein sequence ID" value="KYO49776.1"/>
    <property type="molecule type" value="Genomic_DNA"/>
</dbReference>
<feature type="transmembrane region" description="Helical" evidence="2">
    <location>
        <begin position="20"/>
        <end position="40"/>
    </location>
</feature>
<proteinExistence type="predicted"/>
<keyword evidence="2" id="KW-0472">Membrane</keyword>